<dbReference type="SMART" id="SM01265">
    <property type="entry name" value="Mab-21"/>
    <property type="match status" value="1"/>
</dbReference>
<feature type="domain" description="Mab-21-like HhH/H2TH-like" evidence="1">
    <location>
        <begin position="275"/>
        <end position="351"/>
    </location>
</feature>
<dbReference type="Pfam" id="PF20266">
    <property type="entry name" value="Mab-21_C"/>
    <property type="match status" value="1"/>
</dbReference>
<dbReference type="InterPro" id="IPR024810">
    <property type="entry name" value="MAB21L/cGLR"/>
</dbReference>
<keyword evidence="3" id="KW-1185">Reference proteome</keyword>
<dbReference type="PANTHER" id="PTHR10656:SF69">
    <property type="entry name" value="MAB-21-LIKE HHH_H2TH-LIKE DOMAIN-CONTAINING PROTEIN"/>
    <property type="match status" value="1"/>
</dbReference>
<evidence type="ECO:0000313" key="2">
    <source>
        <dbReference type="EMBL" id="KAH3692659.1"/>
    </source>
</evidence>
<sequence>MEDGDVRHYTEWTPRHINRSRYKYEDESKETSTIMNLLGYGPVIRQKRIEALNEWDRLWNAHCFDGVASSITAGSKAQGLTCVFESDKDMIYVLPNTMCLEYGFDESTIPDHINVFKMNTQSCSAGYCRLLLERSASLDHPVIFNSLIDNGHGMILMSSTYFVEHLKNFYSSFRPAVQYPHAGPSLPWSLGPYRNDRVVAIHCNCRVILQKWASRTRHWPPPGIIEKVIAMRAFVTPIGFKGSEFNHVEWRICFNPAETELVNNLNDTQVKIYFILKMIVNDVLKPQTKEITSYILKNIVLWLAENNPQTLFYPESLFHWLHEGLDILRIAIFESQLPYHFIPERNLMAKRGHDVEQQRVLVRSITDMINEGPRMLLRLKKVRHAIVCHPEPLLWYSKRRTELELLKLEYTNRRLKCFKDENFMMYDFDIIGKALAVRMSEILLEVLRRMPFEGNSVNDLMVVREMMLS</sequence>
<protein>
    <recommendedName>
        <fullName evidence="1">Mab-21-like HhH/H2TH-like domain-containing protein</fullName>
    </recommendedName>
</protein>
<comment type="caution">
    <text evidence="2">The sequence shown here is derived from an EMBL/GenBank/DDBJ whole genome shotgun (WGS) entry which is preliminary data.</text>
</comment>
<dbReference type="EMBL" id="JAIWYP010000020">
    <property type="protein sequence ID" value="KAH3692659.1"/>
    <property type="molecule type" value="Genomic_DNA"/>
</dbReference>
<dbReference type="PANTHER" id="PTHR10656">
    <property type="entry name" value="CELL FATE DETERMINING PROTEIN MAB21-RELATED"/>
    <property type="match status" value="1"/>
</dbReference>
<evidence type="ECO:0000259" key="1">
    <source>
        <dbReference type="Pfam" id="PF20266"/>
    </source>
</evidence>
<name>A0A9D3Y6G8_DREPO</name>
<dbReference type="AlphaFoldDB" id="A0A9D3Y6G8"/>
<dbReference type="InterPro" id="IPR046906">
    <property type="entry name" value="Mab-21_HhH/H2TH-like"/>
</dbReference>
<dbReference type="Gene3D" id="1.10.1410.40">
    <property type="match status" value="1"/>
</dbReference>
<reference evidence="2" key="2">
    <citation type="submission" date="2020-11" db="EMBL/GenBank/DDBJ databases">
        <authorList>
            <person name="McCartney M.A."/>
            <person name="Auch B."/>
            <person name="Kono T."/>
            <person name="Mallez S."/>
            <person name="Becker A."/>
            <person name="Gohl D.M."/>
            <person name="Silverstein K.A.T."/>
            <person name="Koren S."/>
            <person name="Bechman K.B."/>
            <person name="Herman A."/>
            <person name="Abrahante J.E."/>
            <person name="Garbe J."/>
        </authorList>
    </citation>
    <scope>NUCLEOTIDE SEQUENCE</scope>
    <source>
        <strain evidence="2">Duluth1</strain>
        <tissue evidence="2">Whole animal</tissue>
    </source>
</reference>
<accession>A0A9D3Y6G8</accession>
<proteinExistence type="predicted"/>
<dbReference type="Proteomes" id="UP000828390">
    <property type="component" value="Unassembled WGS sequence"/>
</dbReference>
<evidence type="ECO:0000313" key="3">
    <source>
        <dbReference type="Proteomes" id="UP000828390"/>
    </source>
</evidence>
<gene>
    <name evidence="2" type="ORF">DPMN_193813</name>
</gene>
<organism evidence="2 3">
    <name type="scientific">Dreissena polymorpha</name>
    <name type="common">Zebra mussel</name>
    <name type="synonym">Mytilus polymorpha</name>
    <dbReference type="NCBI Taxonomy" id="45954"/>
    <lineage>
        <taxon>Eukaryota</taxon>
        <taxon>Metazoa</taxon>
        <taxon>Spiralia</taxon>
        <taxon>Lophotrochozoa</taxon>
        <taxon>Mollusca</taxon>
        <taxon>Bivalvia</taxon>
        <taxon>Autobranchia</taxon>
        <taxon>Heteroconchia</taxon>
        <taxon>Euheterodonta</taxon>
        <taxon>Imparidentia</taxon>
        <taxon>Neoheterodontei</taxon>
        <taxon>Myida</taxon>
        <taxon>Dreissenoidea</taxon>
        <taxon>Dreissenidae</taxon>
        <taxon>Dreissena</taxon>
    </lineage>
</organism>
<reference evidence="2" key="1">
    <citation type="journal article" date="2019" name="bioRxiv">
        <title>The Genome of the Zebra Mussel, Dreissena polymorpha: A Resource for Invasive Species Research.</title>
        <authorList>
            <person name="McCartney M.A."/>
            <person name="Auch B."/>
            <person name="Kono T."/>
            <person name="Mallez S."/>
            <person name="Zhang Y."/>
            <person name="Obille A."/>
            <person name="Becker A."/>
            <person name="Abrahante J.E."/>
            <person name="Garbe J."/>
            <person name="Badalamenti J.P."/>
            <person name="Herman A."/>
            <person name="Mangelson H."/>
            <person name="Liachko I."/>
            <person name="Sullivan S."/>
            <person name="Sone E.D."/>
            <person name="Koren S."/>
            <person name="Silverstein K.A.T."/>
            <person name="Beckman K.B."/>
            <person name="Gohl D.M."/>
        </authorList>
    </citation>
    <scope>NUCLEOTIDE SEQUENCE</scope>
    <source>
        <strain evidence="2">Duluth1</strain>
        <tissue evidence="2">Whole animal</tissue>
    </source>
</reference>